<dbReference type="Pfam" id="PF00480">
    <property type="entry name" value="ROK"/>
    <property type="match status" value="1"/>
</dbReference>
<evidence type="ECO:0000256" key="1">
    <source>
        <dbReference type="ARBA" id="ARBA00006479"/>
    </source>
</evidence>
<evidence type="ECO:0000313" key="2">
    <source>
        <dbReference type="EMBL" id="QCY47548.1"/>
    </source>
</evidence>
<gene>
    <name evidence="2" type="primary">ppgK</name>
    <name evidence="2" type="ORF">GcLGCM259_1830</name>
</gene>
<dbReference type="SUPFAM" id="SSF53067">
    <property type="entry name" value="Actin-like ATPase domain"/>
    <property type="match status" value="1"/>
</dbReference>
<sequence>MVQQRASQQERLGFGIDVGGTGMKGGIVDLTTGKLVGKRFRMPTPKPSLPEAVAEVAAAIYSELRSREGAPLDDAPLGIAVPCIVHHGVARSAANVDKSFIGTDLVQLFGKTLGRDVVMLNDADAAGLAEGEYGAGRNVPGSVMTLTLGTGIGSALLFNGQLVPNFELGHLEFNGAEAEATTSAAAREREELPWDQYAQRLSAFLRHLEFLFSPELFILGGGISKNPERFVPMIDIDTELKVATNANNAGIIGAALQASRIR</sequence>
<keyword evidence="2" id="KW-0808">Transferase</keyword>
<dbReference type="InterPro" id="IPR043129">
    <property type="entry name" value="ATPase_NBD"/>
</dbReference>
<dbReference type="CDD" id="cd24058">
    <property type="entry name" value="ASKHA_NBD_ROK_PPGK"/>
    <property type="match status" value="1"/>
</dbReference>
<dbReference type="InterPro" id="IPR000600">
    <property type="entry name" value="ROK"/>
</dbReference>
<name>A0A5B7WU45_9MICC</name>
<dbReference type="PANTHER" id="PTHR18964">
    <property type="entry name" value="ROK (REPRESSOR, ORF, KINASE) FAMILY"/>
    <property type="match status" value="1"/>
</dbReference>
<protein>
    <submittedName>
        <fullName evidence="2">Polyphosphate glucokinase</fullName>
    </submittedName>
</protein>
<evidence type="ECO:0000313" key="3">
    <source>
        <dbReference type="Proteomes" id="UP000307000"/>
    </source>
</evidence>
<comment type="similarity">
    <text evidence="1">Belongs to the ROK (NagC/XylR) family.</text>
</comment>
<dbReference type="AlphaFoldDB" id="A0A5B7WU45"/>
<keyword evidence="2" id="KW-0418">Kinase</keyword>
<reference evidence="2 3" key="1">
    <citation type="submission" date="2018-12" db="EMBL/GenBank/DDBJ databases">
        <title>Complete Genome Sequence of Glutamicibacter creatinolyticus strain LGCM259,isolated from an abscess of a 12-year-old mare in Italy.</title>
        <authorList>
            <person name="Santos R.G."/>
            <person name="Silva A.L."/>
            <person name="Seyffert N."/>
            <person name="Castro T.L.P."/>
            <person name="Attili A.R."/>
            <person name="Rifici C."/>
            <person name="Mazzullo G."/>
            <person name="Brenig B."/>
            <person name="Venanzi F."/>
            <person name="Azevedo V."/>
        </authorList>
    </citation>
    <scope>NUCLEOTIDE SEQUENCE [LARGE SCALE GENOMIC DNA]</scope>
    <source>
        <strain evidence="2 3">LGCM 259</strain>
    </source>
</reference>
<organism evidence="2 3">
    <name type="scientific">Glutamicibacter creatinolyticus</name>
    <dbReference type="NCBI Taxonomy" id="162496"/>
    <lineage>
        <taxon>Bacteria</taxon>
        <taxon>Bacillati</taxon>
        <taxon>Actinomycetota</taxon>
        <taxon>Actinomycetes</taxon>
        <taxon>Micrococcales</taxon>
        <taxon>Micrococcaceae</taxon>
        <taxon>Glutamicibacter</taxon>
    </lineage>
</organism>
<dbReference type="Gene3D" id="3.30.420.40">
    <property type="match status" value="2"/>
</dbReference>
<keyword evidence="3" id="KW-1185">Reference proteome</keyword>
<dbReference type="RefSeq" id="WP_138926463.1">
    <property type="nucleotide sequence ID" value="NZ_BAAAGL010000016.1"/>
</dbReference>
<proteinExistence type="inferred from homology"/>
<dbReference type="GO" id="GO:0016301">
    <property type="term" value="F:kinase activity"/>
    <property type="evidence" value="ECO:0007669"/>
    <property type="project" value="UniProtKB-KW"/>
</dbReference>
<dbReference type="NCBIfam" id="NF045942">
    <property type="entry name" value="PolPhglucPhase"/>
    <property type="match status" value="1"/>
</dbReference>
<dbReference type="EMBL" id="CP034412">
    <property type="protein sequence ID" value="QCY47548.1"/>
    <property type="molecule type" value="Genomic_DNA"/>
</dbReference>
<accession>A0A5B7WU45</accession>
<dbReference type="KEGG" id="gcr:GcLGCM259_1830"/>
<dbReference type="PANTHER" id="PTHR18964:SF146">
    <property type="entry name" value="POLYPHOSPHATE GLUCOKINASE"/>
    <property type="match status" value="1"/>
</dbReference>
<dbReference type="Proteomes" id="UP000307000">
    <property type="component" value="Chromosome"/>
</dbReference>